<evidence type="ECO:0000256" key="3">
    <source>
        <dbReference type="ARBA" id="ARBA00023125"/>
    </source>
</evidence>
<proteinExistence type="inferred from homology"/>
<keyword evidence="2" id="KW-0680">Restriction system</keyword>
<dbReference type="Proteomes" id="UP001501758">
    <property type="component" value="Unassembled WGS sequence"/>
</dbReference>
<keyword evidence="3" id="KW-0238">DNA-binding</keyword>
<dbReference type="SUPFAM" id="SSF116734">
    <property type="entry name" value="DNA methylase specificity domain"/>
    <property type="match status" value="2"/>
</dbReference>
<feature type="domain" description="Type I restriction modification DNA specificity" evidence="4">
    <location>
        <begin position="23"/>
        <end position="204"/>
    </location>
</feature>
<dbReference type="RefSeq" id="WP_343912592.1">
    <property type="nucleotide sequence ID" value="NZ_BAAAGE010000002.1"/>
</dbReference>
<sequence>MEAAVIEKKETKLVPKLRFPEFNDNWEKRKLSDFLSFKNGINANKEDYGRGYKFINILDIINNDYLIYNKIVGQVNISKEIFDKNIVEYGDILFQRSSETREEVGQSNVYLDKSQNVTFGGFVIRGKRINDYNPMYMNFLLKTDKARKEMIAKSGGSTRYNIGQETLKGVQIHMTGFSQEQQKIASFLSTIETKIQQLQRKKELLVQYKKGVMQQVFSQQIRFKPALSEVEGEDDGSEYPKWEEKRFGDIGKFIGGGTPSSDIESYWNGNVPWISSSDLDENSINKISITRHITNIAIEKSATKIIPKGSLVIVSRVGVGKFAVAPENLCTSQDFTNLISDQNTIFLAYYLSHFKSLLFRLCQGTSIKGFTGKDLGTLKIGLPIIQEQQKIADFLSAIDDKIDKTVAQIEITQRFKKGLLQQMFV</sequence>
<evidence type="ECO:0000256" key="2">
    <source>
        <dbReference type="ARBA" id="ARBA00022747"/>
    </source>
</evidence>
<protein>
    <recommendedName>
        <fullName evidence="4">Type I restriction modification DNA specificity domain-containing protein</fullName>
    </recommendedName>
</protein>
<dbReference type="InterPro" id="IPR044946">
    <property type="entry name" value="Restrct_endonuc_typeI_TRD_sf"/>
</dbReference>
<gene>
    <name evidence="5" type="ORF">GCM10009430_24470</name>
</gene>
<evidence type="ECO:0000256" key="1">
    <source>
        <dbReference type="ARBA" id="ARBA00010923"/>
    </source>
</evidence>
<dbReference type="PANTHER" id="PTHR30408:SF12">
    <property type="entry name" value="TYPE I RESTRICTION ENZYME MJAVIII SPECIFICITY SUBUNIT"/>
    <property type="match status" value="1"/>
</dbReference>
<feature type="domain" description="Type I restriction modification DNA specificity" evidence="4">
    <location>
        <begin position="241"/>
        <end position="404"/>
    </location>
</feature>
<dbReference type="CDD" id="cd17517">
    <property type="entry name" value="RMtype1_S_EcoKI_StySPI-TRD2-CR2_like"/>
    <property type="match status" value="1"/>
</dbReference>
<evidence type="ECO:0000259" key="4">
    <source>
        <dbReference type="Pfam" id="PF01420"/>
    </source>
</evidence>
<dbReference type="Gene3D" id="1.10.287.1120">
    <property type="entry name" value="Bipartite methylase S protein"/>
    <property type="match status" value="1"/>
</dbReference>
<evidence type="ECO:0000313" key="6">
    <source>
        <dbReference type="Proteomes" id="UP001501758"/>
    </source>
</evidence>
<comment type="caution">
    <text evidence="5">The sequence shown here is derived from an EMBL/GenBank/DDBJ whole genome shotgun (WGS) entry which is preliminary data.</text>
</comment>
<dbReference type="Gene3D" id="3.90.220.20">
    <property type="entry name" value="DNA methylase specificity domains"/>
    <property type="match status" value="2"/>
</dbReference>
<reference evidence="6" key="1">
    <citation type="journal article" date="2019" name="Int. J. Syst. Evol. Microbiol.">
        <title>The Global Catalogue of Microorganisms (GCM) 10K type strain sequencing project: providing services to taxonomists for standard genome sequencing and annotation.</title>
        <authorList>
            <consortium name="The Broad Institute Genomics Platform"/>
            <consortium name="The Broad Institute Genome Sequencing Center for Infectious Disease"/>
            <person name="Wu L."/>
            <person name="Ma J."/>
        </authorList>
    </citation>
    <scope>NUCLEOTIDE SEQUENCE [LARGE SCALE GENOMIC DNA]</scope>
    <source>
        <strain evidence="6">JCM 15974</strain>
    </source>
</reference>
<name>A0ABP3U4K6_9FLAO</name>
<dbReference type="Pfam" id="PF01420">
    <property type="entry name" value="Methylase_S"/>
    <property type="match status" value="2"/>
</dbReference>
<dbReference type="PANTHER" id="PTHR30408">
    <property type="entry name" value="TYPE-1 RESTRICTION ENZYME ECOKI SPECIFICITY PROTEIN"/>
    <property type="match status" value="1"/>
</dbReference>
<dbReference type="EMBL" id="BAAAGE010000002">
    <property type="protein sequence ID" value="GAA0722250.1"/>
    <property type="molecule type" value="Genomic_DNA"/>
</dbReference>
<comment type="similarity">
    <text evidence="1">Belongs to the type-I restriction system S methylase family.</text>
</comment>
<keyword evidence="6" id="KW-1185">Reference proteome</keyword>
<evidence type="ECO:0000313" key="5">
    <source>
        <dbReference type="EMBL" id="GAA0722250.1"/>
    </source>
</evidence>
<dbReference type="InterPro" id="IPR052021">
    <property type="entry name" value="Type-I_RS_S_subunit"/>
</dbReference>
<dbReference type="InterPro" id="IPR000055">
    <property type="entry name" value="Restrct_endonuc_typeI_TRD"/>
</dbReference>
<dbReference type="CDD" id="cd17513">
    <property type="entry name" value="RMtype1_S_AveSPN6ORF1907P_TRD2-CR2_like"/>
    <property type="match status" value="1"/>
</dbReference>
<accession>A0ABP3U4K6</accession>
<organism evidence="5 6">
    <name type="scientific">Aquimarina litoralis</name>
    <dbReference type="NCBI Taxonomy" id="584605"/>
    <lineage>
        <taxon>Bacteria</taxon>
        <taxon>Pseudomonadati</taxon>
        <taxon>Bacteroidota</taxon>
        <taxon>Flavobacteriia</taxon>
        <taxon>Flavobacteriales</taxon>
        <taxon>Flavobacteriaceae</taxon>
        <taxon>Aquimarina</taxon>
    </lineage>
</organism>